<dbReference type="AlphaFoldDB" id="A0A7W1XD84"/>
<dbReference type="PANTHER" id="PTHR34610">
    <property type="entry name" value="SSL7007 PROTEIN"/>
    <property type="match status" value="1"/>
</dbReference>
<evidence type="ECO:0000313" key="3">
    <source>
        <dbReference type="Proteomes" id="UP000530514"/>
    </source>
</evidence>
<dbReference type="RefSeq" id="WP_033099390.1">
    <property type="nucleotide sequence ID" value="NZ_JACEIP010000042.1"/>
</dbReference>
<dbReference type="Proteomes" id="UP000530514">
    <property type="component" value="Unassembled WGS sequence"/>
</dbReference>
<dbReference type="PANTHER" id="PTHR34610:SF4">
    <property type="entry name" value="SLL8027 PROTEIN"/>
    <property type="match status" value="1"/>
</dbReference>
<dbReference type="NCBIfam" id="TIGR00305">
    <property type="entry name" value="putative toxin-antitoxin system toxin component, PIN family"/>
    <property type="match status" value="1"/>
</dbReference>
<feature type="domain" description="PIN" evidence="1">
    <location>
        <begin position="7"/>
        <end position="126"/>
    </location>
</feature>
<gene>
    <name evidence="2" type="ORF">H1164_16695</name>
</gene>
<dbReference type="OrthoDB" id="335825at2"/>
<comment type="caution">
    <text evidence="2">The sequence shown here is derived from an EMBL/GenBank/DDBJ whole genome shotgun (WGS) entry which is preliminary data.</text>
</comment>
<evidence type="ECO:0000259" key="1">
    <source>
        <dbReference type="SMART" id="SM00670"/>
    </source>
</evidence>
<protein>
    <submittedName>
        <fullName evidence="2">Putative toxin-antitoxin system toxin component, PIN family</fullName>
    </submittedName>
</protein>
<dbReference type="Gene3D" id="3.40.50.1010">
    <property type="entry name" value="5'-nuclease"/>
    <property type="match status" value="1"/>
</dbReference>
<proteinExistence type="predicted"/>
<dbReference type="CDD" id="cd09854">
    <property type="entry name" value="PIN_VapC-like"/>
    <property type="match status" value="1"/>
</dbReference>
<accession>A0A7W1XD84</accession>
<dbReference type="SMART" id="SM00670">
    <property type="entry name" value="PINc"/>
    <property type="match status" value="1"/>
</dbReference>
<sequence length="156" mass="18013">MPTDETLRIMIDSNVIISAVMGTKGAPGKLIKEVIQRGDHLLICPFILDEVRKVLTNRFQKSPHLQLIWERLSFFLPFDVLSHPTEEEISLLDIPPIRDENDLMILSTAIYHNVHVFVTGDKDYHTPEIKKKLNVMNPSEFYSLYILDRSLIRKAT</sequence>
<name>A0A7W1XD84_9BACL</name>
<dbReference type="InterPro" id="IPR029060">
    <property type="entry name" value="PIN-like_dom_sf"/>
</dbReference>
<evidence type="ECO:0000313" key="2">
    <source>
        <dbReference type="EMBL" id="MBA4544473.1"/>
    </source>
</evidence>
<dbReference type="Pfam" id="PF13470">
    <property type="entry name" value="PIN_3"/>
    <property type="match status" value="1"/>
</dbReference>
<dbReference type="SUPFAM" id="SSF88723">
    <property type="entry name" value="PIN domain-like"/>
    <property type="match status" value="1"/>
</dbReference>
<organism evidence="2 3">
    <name type="scientific">Thermoactinomyces daqus</name>
    <dbReference type="NCBI Taxonomy" id="1329516"/>
    <lineage>
        <taxon>Bacteria</taxon>
        <taxon>Bacillati</taxon>
        <taxon>Bacillota</taxon>
        <taxon>Bacilli</taxon>
        <taxon>Bacillales</taxon>
        <taxon>Thermoactinomycetaceae</taxon>
        <taxon>Thermoactinomyces</taxon>
    </lineage>
</organism>
<dbReference type="InterPro" id="IPR002850">
    <property type="entry name" value="PIN_toxin-like"/>
</dbReference>
<dbReference type="EMBL" id="JACEIP010000042">
    <property type="protein sequence ID" value="MBA4544473.1"/>
    <property type="molecule type" value="Genomic_DNA"/>
</dbReference>
<reference evidence="2 3" key="1">
    <citation type="submission" date="2020-07" db="EMBL/GenBank/DDBJ databases">
        <authorList>
            <person name="Feng H."/>
        </authorList>
    </citation>
    <scope>NUCLEOTIDE SEQUENCE [LARGE SCALE GENOMIC DNA]</scope>
    <source>
        <strain evidence="3">s-11</strain>
    </source>
</reference>
<keyword evidence="3" id="KW-1185">Reference proteome</keyword>
<dbReference type="InterPro" id="IPR002716">
    <property type="entry name" value="PIN_dom"/>
</dbReference>